<dbReference type="EMBL" id="HG670306">
    <property type="protein sequence ID" value="CDM85953.1"/>
    <property type="molecule type" value="Genomic_DNA"/>
</dbReference>
<dbReference type="AlphaFoldDB" id="A0A077RZS0"/>
<name>A0A077RZS0_WHEAT</name>
<feature type="compositionally biased region" description="Pro residues" evidence="1">
    <location>
        <begin position="1"/>
        <end position="26"/>
    </location>
</feature>
<dbReference type="Pfam" id="PF21904">
    <property type="entry name" value="CAND6-7_N"/>
    <property type="match status" value="1"/>
</dbReference>
<protein>
    <recommendedName>
        <fullName evidence="2">CAND6/7 N-terminal domain-containing protein</fullName>
    </recommendedName>
</protein>
<gene>
    <name evidence="3" type="ORF">TRAES_3BF072300050CFD_c1</name>
</gene>
<evidence type="ECO:0000256" key="1">
    <source>
        <dbReference type="SAM" id="MobiDB-lite"/>
    </source>
</evidence>
<accession>A0A077RZS0</accession>
<evidence type="ECO:0000313" key="3">
    <source>
        <dbReference type="EMBL" id="CDM85953.1"/>
    </source>
</evidence>
<dbReference type="InterPro" id="IPR054103">
    <property type="entry name" value="CAND6-7_N"/>
</dbReference>
<reference evidence="3" key="1">
    <citation type="journal article" date="2014" name="Science">
        <title>Structural and functional partitioning of bread wheat chromosome 3B.</title>
        <authorList>
            <person name="Choulet F."/>
            <person name="Alberti A."/>
            <person name="Theil S."/>
            <person name="Glover N."/>
            <person name="Barbe V."/>
            <person name="Daron J."/>
            <person name="Pingault L."/>
            <person name="Sourdille P."/>
            <person name="Couloux A."/>
            <person name="Paux E."/>
            <person name="Leroy P."/>
            <person name="Mangenot S."/>
            <person name="Guilhot N."/>
            <person name="Le Gouis J."/>
            <person name="Balfourier F."/>
            <person name="Alaux M."/>
            <person name="Jamilloux V."/>
            <person name="Poulain J."/>
            <person name="Durand C."/>
            <person name="Bellec A."/>
            <person name="Gaspin C."/>
            <person name="Safar J."/>
            <person name="Dolezel J."/>
            <person name="Rogers J."/>
            <person name="Vandepoele K."/>
            <person name="Aury J.M."/>
            <person name="Mayer K."/>
            <person name="Berges H."/>
            <person name="Quesneville H."/>
            <person name="Wincker P."/>
            <person name="Feuillet C."/>
        </authorList>
    </citation>
    <scope>NUCLEOTIDE SEQUENCE</scope>
</reference>
<proteinExistence type="predicted"/>
<dbReference type="HOGENOM" id="CLU_151076_0_0_1"/>
<feature type="domain" description="CAND6/7 N-terminal" evidence="2">
    <location>
        <begin position="77"/>
        <end position="124"/>
    </location>
</feature>
<feature type="region of interest" description="Disordered" evidence="1">
    <location>
        <begin position="1"/>
        <end position="39"/>
    </location>
</feature>
<sequence length="125" mass="13411">MARIYKPPPPPPRFSSPQQIPSPPPSHSHQAAADPCVPADPFVAADPSLPSISLLHRRQPGVVLRPAAAETKQESSKDDSRGIILILFEKFGFSHRGSVSIALTGARAASKLAKPDPSQLGFFLW</sequence>
<organism evidence="3">
    <name type="scientific">Triticum aestivum</name>
    <name type="common">Wheat</name>
    <dbReference type="NCBI Taxonomy" id="4565"/>
    <lineage>
        <taxon>Eukaryota</taxon>
        <taxon>Viridiplantae</taxon>
        <taxon>Streptophyta</taxon>
        <taxon>Embryophyta</taxon>
        <taxon>Tracheophyta</taxon>
        <taxon>Spermatophyta</taxon>
        <taxon>Magnoliopsida</taxon>
        <taxon>Liliopsida</taxon>
        <taxon>Poales</taxon>
        <taxon>Poaceae</taxon>
        <taxon>BOP clade</taxon>
        <taxon>Pooideae</taxon>
        <taxon>Triticodae</taxon>
        <taxon>Triticeae</taxon>
        <taxon>Triticinae</taxon>
        <taxon>Triticum</taxon>
    </lineage>
</organism>
<evidence type="ECO:0000259" key="2">
    <source>
        <dbReference type="Pfam" id="PF21904"/>
    </source>
</evidence>